<dbReference type="EMBL" id="FNNC01000001">
    <property type="protein sequence ID" value="SDW28865.1"/>
    <property type="molecule type" value="Genomic_DNA"/>
</dbReference>
<dbReference type="InterPro" id="IPR000873">
    <property type="entry name" value="AMP-dep_synth/lig_dom"/>
</dbReference>
<evidence type="ECO:0000256" key="3">
    <source>
        <dbReference type="SAM" id="MobiDB-lite"/>
    </source>
</evidence>
<sequence length="599" mass="68005">MQWTIWEPPIVQWRTNALYHWTKALGLSDTEELKKHAAIDVSWFWQQASKRLETRWFKRYKDVVELSHGRRKAGWFYKGKMNAAEQLINKSKEVMEQTAFIDESGEWTYERLAKEVQEAAGKLRKAGIHNGGRAAVLAGIDKQSAVVYMALMYIGAAVCPYSPRWTTAAEEAVHAHFQPEWFIVGAGRSAAEAEEKYNMEPAQIIQLGGEPSSRHKQWADMPAGKSKERPEKTNGADPALILFSNSPGEPGQGYVLSHASLFIKSGTEIGLVWDVRPKDRVWWLAREWGFEQLFVMIGTLANNGQYCLCSWNEQSADAGSTIEACGITHIGVDSLSAQAASSQTQSKWKEYHLHSLRYVLTWEADWMRGDLQWVIDVLTRGRIPLLKAFGGAHASGMITADLPDRRVHPEKYNSRLPGMVMDTWDTEGYAVRHTPGRVVVKKPWPNSLEVMVDGQVQYNSLPWSWWKEVWAGDGFFIDDGEGYTYAGEYSDINKVEEQNVSLLPLEKWLEGMDSVETALLRWNGGSAEAIIAPAEGWSGTIGWKQDLSEKWLEAQNFPLKSIQIVSTHPDNVNKRMWRNAFKRGKFIIEREEFIFTAEK</sequence>
<organism evidence="6 7">
    <name type="scientific">Marinococcus luteus</name>
    <dbReference type="NCBI Taxonomy" id="1122204"/>
    <lineage>
        <taxon>Bacteria</taxon>
        <taxon>Bacillati</taxon>
        <taxon>Bacillota</taxon>
        <taxon>Bacilli</taxon>
        <taxon>Bacillales</taxon>
        <taxon>Bacillaceae</taxon>
        <taxon>Marinococcus</taxon>
    </lineage>
</organism>
<dbReference type="RefSeq" id="WP_091612129.1">
    <property type="nucleotide sequence ID" value="NZ_FNNC01000001.1"/>
</dbReference>
<dbReference type="Proteomes" id="UP000199488">
    <property type="component" value="Unassembled WGS sequence"/>
</dbReference>
<evidence type="ECO:0000259" key="5">
    <source>
        <dbReference type="Pfam" id="PF16177"/>
    </source>
</evidence>
<dbReference type="GO" id="GO:0006085">
    <property type="term" value="P:acetyl-CoA biosynthetic process"/>
    <property type="evidence" value="ECO:0007669"/>
    <property type="project" value="TreeGrafter"/>
</dbReference>
<dbReference type="PANTHER" id="PTHR24095:SF14">
    <property type="entry name" value="ACETYL-COENZYME A SYNTHETASE 1"/>
    <property type="match status" value="1"/>
</dbReference>
<comment type="similarity">
    <text evidence="1">Belongs to the ATP-dependent AMP-binding enzyme family.</text>
</comment>
<dbReference type="InterPro" id="IPR032387">
    <property type="entry name" value="ACAS_N"/>
</dbReference>
<keyword evidence="2" id="KW-0007">Acetylation</keyword>
<keyword evidence="7" id="KW-1185">Reference proteome</keyword>
<proteinExistence type="inferred from homology"/>
<evidence type="ECO:0000259" key="4">
    <source>
        <dbReference type="Pfam" id="PF00501"/>
    </source>
</evidence>
<dbReference type="Gene3D" id="3.40.50.12780">
    <property type="entry name" value="N-terminal domain of ligase-like"/>
    <property type="match status" value="1"/>
</dbReference>
<evidence type="ECO:0000256" key="2">
    <source>
        <dbReference type="ARBA" id="ARBA00022990"/>
    </source>
</evidence>
<dbReference type="SUPFAM" id="SSF56801">
    <property type="entry name" value="Acetyl-CoA synthetase-like"/>
    <property type="match status" value="1"/>
</dbReference>
<gene>
    <name evidence="6" type="ORF">SAMN05421781_1098</name>
</gene>
<reference evidence="6 7" key="1">
    <citation type="submission" date="2016-10" db="EMBL/GenBank/DDBJ databases">
        <authorList>
            <person name="de Groot N.N."/>
        </authorList>
    </citation>
    <scope>NUCLEOTIDE SEQUENCE [LARGE SCALE GENOMIC DNA]</scope>
    <source>
        <strain evidence="6 7">DSM 23126</strain>
    </source>
</reference>
<evidence type="ECO:0000313" key="6">
    <source>
        <dbReference type="EMBL" id="SDW28865.1"/>
    </source>
</evidence>
<protein>
    <submittedName>
        <fullName evidence="6">Acyl-coenzyme A synthetase/AMP-(Fatty) acid ligase</fullName>
    </submittedName>
</protein>
<feature type="domain" description="AMP-dependent synthetase/ligase" evidence="4">
    <location>
        <begin position="93"/>
        <end position="444"/>
    </location>
</feature>
<dbReference type="Pfam" id="PF00501">
    <property type="entry name" value="AMP-binding"/>
    <property type="match status" value="1"/>
</dbReference>
<name>A0A1H2SBC1_9BACI</name>
<evidence type="ECO:0000313" key="7">
    <source>
        <dbReference type="Proteomes" id="UP000199488"/>
    </source>
</evidence>
<dbReference type="PANTHER" id="PTHR24095">
    <property type="entry name" value="ACETYL-COENZYME A SYNTHETASE"/>
    <property type="match status" value="1"/>
</dbReference>
<dbReference type="AlphaFoldDB" id="A0A1H2SBC1"/>
<dbReference type="InterPro" id="IPR042099">
    <property type="entry name" value="ANL_N_sf"/>
</dbReference>
<dbReference type="GO" id="GO:0003987">
    <property type="term" value="F:acetate-CoA ligase activity"/>
    <property type="evidence" value="ECO:0007669"/>
    <property type="project" value="TreeGrafter"/>
</dbReference>
<dbReference type="STRING" id="1122204.SAMN05421781_1098"/>
<feature type="domain" description="Acetyl-coenzyme A synthetase N-terminal" evidence="5">
    <location>
        <begin position="31"/>
        <end position="85"/>
    </location>
</feature>
<feature type="region of interest" description="Disordered" evidence="3">
    <location>
        <begin position="210"/>
        <end position="232"/>
    </location>
</feature>
<keyword evidence="6" id="KW-0436">Ligase</keyword>
<evidence type="ECO:0000256" key="1">
    <source>
        <dbReference type="ARBA" id="ARBA00006432"/>
    </source>
</evidence>
<accession>A0A1H2SBC1</accession>
<dbReference type="Pfam" id="PF16177">
    <property type="entry name" value="ACAS_N"/>
    <property type="match status" value="1"/>
</dbReference>
<dbReference type="OrthoDB" id="9803968at2"/>